<dbReference type="PANTHER" id="PTHR13947:SF37">
    <property type="entry name" value="LD18367P"/>
    <property type="match status" value="1"/>
</dbReference>
<evidence type="ECO:0000313" key="4">
    <source>
        <dbReference type="EMBL" id="TWT85736.1"/>
    </source>
</evidence>
<comment type="caution">
    <text evidence="4">The sequence shown here is derived from an EMBL/GenBank/DDBJ whole genome shotgun (WGS) entry which is preliminary data.</text>
</comment>
<dbReference type="SUPFAM" id="SSF55729">
    <property type="entry name" value="Acyl-CoA N-acyltransferases (Nat)"/>
    <property type="match status" value="1"/>
</dbReference>
<dbReference type="InterPro" id="IPR000182">
    <property type="entry name" value="GNAT_dom"/>
</dbReference>
<dbReference type="Proteomes" id="UP000318478">
    <property type="component" value="Unassembled WGS sequence"/>
</dbReference>
<dbReference type="PANTHER" id="PTHR13947">
    <property type="entry name" value="GNAT FAMILY N-ACETYLTRANSFERASE"/>
    <property type="match status" value="1"/>
</dbReference>
<accession>A0A5C5ZEY9</accession>
<keyword evidence="5" id="KW-1185">Reference proteome</keyword>
<organism evidence="4 5">
    <name type="scientific">Posidoniimonas polymericola</name>
    <dbReference type="NCBI Taxonomy" id="2528002"/>
    <lineage>
        <taxon>Bacteria</taxon>
        <taxon>Pseudomonadati</taxon>
        <taxon>Planctomycetota</taxon>
        <taxon>Planctomycetia</taxon>
        <taxon>Pirellulales</taxon>
        <taxon>Lacipirellulaceae</taxon>
        <taxon>Posidoniimonas</taxon>
    </lineage>
</organism>
<dbReference type="InterPro" id="IPR016181">
    <property type="entry name" value="Acyl_CoA_acyltransferase"/>
</dbReference>
<evidence type="ECO:0000259" key="3">
    <source>
        <dbReference type="PROSITE" id="PS51186"/>
    </source>
</evidence>
<dbReference type="AlphaFoldDB" id="A0A5C5ZEY9"/>
<feature type="domain" description="N-acetyltransferase" evidence="3">
    <location>
        <begin position="41"/>
        <end position="190"/>
    </location>
</feature>
<proteinExistence type="predicted"/>
<gene>
    <name evidence="4" type="ORF">Pla123a_05430</name>
</gene>
<evidence type="ECO:0000313" key="5">
    <source>
        <dbReference type="Proteomes" id="UP000318478"/>
    </source>
</evidence>
<dbReference type="GO" id="GO:0008080">
    <property type="term" value="F:N-acetyltransferase activity"/>
    <property type="evidence" value="ECO:0007669"/>
    <property type="project" value="InterPro"/>
</dbReference>
<keyword evidence="1" id="KW-0808">Transferase</keyword>
<dbReference type="PROSITE" id="PS51186">
    <property type="entry name" value="GNAT"/>
    <property type="match status" value="1"/>
</dbReference>
<name>A0A5C5ZEY9_9BACT</name>
<sequence>MRETGPVTANRGGPTGDPDGDLPGNKNPTAGKPSTPFSAMLTFHVNEPAHLDAFIALNEAWITEYFELEEGDRRLAADPGAIARSGGVVISAIEDGEVVGVGAVVPLEDGVCDFIRFAVDPSRRSQGIGRQIINLAIEHARAMGGKQLTLYTNTKLEAAQSLYKSLGFVVTHRGPHHEYRRPDLVMSLDL</sequence>
<evidence type="ECO:0000256" key="2">
    <source>
        <dbReference type="SAM" id="MobiDB-lite"/>
    </source>
</evidence>
<dbReference type="OrthoDB" id="88131at2"/>
<feature type="region of interest" description="Disordered" evidence="2">
    <location>
        <begin position="1"/>
        <end position="35"/>
    </location>
</feature>
<evidence type="ECO:0000256" key="1">
    <source>
        <dbReference type="ARBA" id="ARBA00022679"/>
    </source>
</evidence>
<dbReference type="Gene3D" id="3.40.630.30">
    <property type="match status" value="1"/>
</dbReference>
<dbReference type="CDD" id="cd04301">
    <property type="entry name" value="NAT_SF"/>
    <property type="match status" value="1"/>
</dbReference>
<dbReference type="EMBL" id="SJPO01000001">
    <property type="protein sequence ID" value="TWT85736.1"/>
    <property type="molecule type" value="Genomic_DNA"/>
</dbReference>
<dbReference type="InterPro" id="IPR050769">
    <property type="entry name" value="NAT_camello-type"/>
</dbReference>
<dbReference type="Pfam" id="PF00583">
    <property type="entry name" value="Acetyltransf_1"/>
    <property type="match status" value="1"/>
</dbReference>
<reference evidence="4 5" key="1">
    <citation type="submission" date="2019-02" db="EMBL/GenBank/DDBJ databases">
        <title>Deep-cultivation of Planctomycetes and their phenomic and genomic characterization uncovers novel biology.</title>
        <authorList>
            <person name="Wiegand S."/>
            <person name="Jogler M."/>
            <person name="Boedeker C."/>
            <person name="Pinto D."/>
            <person name="Vollmers J."/>
            <person name="Rivas-Marin E."/>
            <person name="Kohn T."/>
            <person name="Peeters S.H."/>
            <person name="Heuer A."/>
            <person name="Rast P."/>
            <person name="Oberbeckmann S."/>
            <person name="Bunk B."/>
            <person name="Jeske O."/>
            <person name="Meyerdierks A."/>
            <person name="Storesund J.E."/>
            <person name="Kallscheuer N."/>
            <person name="Luecker S."/>
            <person name="Lage O.M."/>
            <person name="Pohl T."/>
            <person name="Merkel B.J."/>
            <person name="Hornburger P."/>
            <person name="Mueller R.-W."/>
            <person name="Bruemmer F."/>
            <person name="Labrenz M."/>
            <person name="Spormann A.M."/>
            <person name="Op Den Camp H."/>
            <person name="Overmann J."/>
            <person name="Amann R."/>
            <person name="Jetten M.S.M."/>
            <person name="Mascher T."/>
            <person name="Medema M.H."/>
            <person name="Devos D.P."/>
            <person name="Kaster A.-K."/>
            <person name="Ovreas L."/>
            <person name="Rohde M."/>
            <person name="Galperin M.Y."/>
            <person name="Jogler C."/>
        </authorList>
    </citation>
    <scope>NUCLEOTIDE SEQUENCE [LARGE SCALE GENOMIC DNA]</scope>
    <source>
        <strain evidence="4 5">Pla123a</strain>
    </source>
</reference>
<protein>
    <submittedName>
        <fullName evidence="4">N-acetylglutamate synthase</fullName>
    </submittedName>
</protein>